<dbReference type="InterPro" id="IPR036259">
    <property type="entry name" value="MFS_trans_sf"/>
</dbReference>
<evidence type="ECO:0000256" key="2">
    <source>
        <dbReference type="ARBA" id="ARBA00022692"/>
    </source>
</evidence>
<feature type="transmembrane region" description="Helical" evidence="5">
    <location>
        <begin position="191"/>
        <end position="210"/>
    </location>
</feature>
<evidence type="ECO:0000313" key="7">
    <source>
        <dbReference type="EMBL" id="GAM43300.1"/>
    </source>
</evidence>
<gene>
    <name evidence="7" type="ORF">TCE0_047r18002</name>
</gene>
<evidence type="ECO:0000259" key="6">
    <source>
        <dbReference type="PROSITE" id="PS50850"/>
    </source>
</evidence>
<feature type="transmembrane region" description="Helical" evidence="5">
    <location>
        <begin position="293"/>
        <end position="316"/>
    </location>
</feature>
<sequence length="525" mass="56496">MIYFTQTVNVVGSGALTTHITTVLGSPTDGVWFTQVLAILTAILSIPVTQAADFWGRKIFLVILTTCGCIGSSVVARANGIGAAIAGFAITGLSFGAQPLLHAVSSEILARKHRSFAQASVNVASALGAILGLVVGGALTRTSDAGFRVYWGIVAGIYAVTAIICQLFYNPPPRELQFELTWKEKIRRLDWIGYSILAPALVLFCMALSWSQNPYQWTNTHVLVPFIVGVVLVIVLVIYETIVRKDAMFLHDLFRHRNFPIALGCVFAEGIVFFCGNNYFAYEVSVLFFTDSLITGVHYAVAFIAFAISSLLTALWSSKIKKVRIPCVTAYGTFVIFNILMATVSPSVSEAQIWVYPLFLGTGLGMCLTTLMTAAQFATPRELIAITSGLMISVRSLGGAVGLAVYNAIFSSRFASNLPRDVADAVLPLNFPESRLPQLIQALIAGDNVALSNITGANSNIISAAGEGLRQAKVLSFRYVWVSAGFFSLAAAIGESASLTLLPSHICLKWCTSRIFLTSREVTNG</sequence>
<keyword evidence="3 5" id="KW-1133">Transmembrane helix</keyword>
<dbReference type="PANTHER" id="PTHR23501">
    <property type="entry name" value="MAJOR FACILITATOR SUPERFAMILY"/>
    <property type="match status" value="1"/>
</dbReference>
<keyword evidence="8" id="KW-1185">Reference proteome</keyword>
<evidence type="ECO:0000256" key="1">
    <source>
        <dbReference type="ARBA" id="ARBA00004141"/>
    </source>
</evidence>
<feature type="domain" description="Major facilitator superfamily (MFS) profile" evidence="6">
    <location>
        <begin position="1"/>
        <end position="435"/>
    </location>
</feature>
<accession>A0A0B8MZ41</accession>
<evidence type="ECO:0000256" key="3">
    <source>
        <dbReference type="ARBA" id="ARBA00022989"/>
    </source>
</evidence>
<evidence type="ECO:0000256" key="5">
    <source>
        <dbReference type="SAM" id="Phobius"/>
    </source>
</evidence>
<dbReference type="Proteomes" id="UP000053095">
    <property type="component" value="Unassembled WGS sequence"/>
</dbReference>
<feature type="transmembrane region" description="Helical" evidence="5">
    <location>
        <begin position="59"/>
        <end position="78"/>
    </location>
</feature>
<feature type="transmembrane region" description="Helical" evidence="5">
    <location>
        <begin position="328"/>
        <end position="347"/>
    </location>
</feature>
<feature type="transmembrane region" description="Helical" evidence="5">
    <location>
        <begin position="149"/>
        <end position="170"/>
    </location>
</feature>
<dbReference type="Pfam" id="PF07690">
    <property type="entry name" value="MFS_1"/>
    <property type="match status" value="1"/>
</dbReference>
<protein>
    <recommendedName>
        <fullName evidence="6">Major facilitator superfamily (MFS) profile domain-containing protein</fullName>
    </recommendedName>
</protein>
<feature type="transmembrane region" description="Helical" evidence="5">
    <location>
        <begin position="32"/>
        <end position="52"/>
    </location>
</feature>
<feature type="transmembrane region" description="Helical" evidence="5">
    <location>
        <begin position="259"/>
        <end position="281"/>
    </location>
</feature>
<evidence type="ECO:0000256" key="4">
    <source>
        <dbReference type="ARBA" id="ARBA00023136"/>
    </source>
</evidence>
<name>A0A0B8MZ41_TALPI</name>
<feature type="transmembrane region" description="Helical" evidence="5">
    <location>
        <begin position="116"/>
        <end position="137"/>
    </location>
</feature>
<dbReference type="AlphaFoldDB" id="A0A0B8MZ41"/>
<dbReference type="SUPFAM" id="SSF103473">
    <property type="entry name" value="MFS general substrate transporter"/>
    <property type="match status" value="1"/>
</dbReference>
<reference evidence="8" key="1">
    <citation type="journal article" date="2015" name="Genome Announc.">
        <title>Draft genome sequence of Talaromyces cellulolyticus strain Y-94, a source of lignocellulosic biomass-degrading enzymes.</title>
        <authorList>
            <person name="Fujii T."/>
            <person name="Koike H."/>
            <person name="Sawayama S."/>
            <person name="Yano S."/>
            <person name="Inoue H."/>
        </authorList>
    </citation>
    <scope>NUCLEOTIDE SEQUENCE [LARGE SCALE GENOMIC DNA]</scope>
    <source>
        <strain evidence="8">Y-94</strain>
    </source>
</reference>
<comment type="subcellular location">
    <subcellularLocation>
        <location evidence="1">Membrane</location>
        <topology evidence="1">Multi-pass membrane protein</topology>
    </subcellularLocation>
</comment>
<dbReference type="InterPro" id="IPR011701">
    <property type="entry name" value="MFS"/>
</dbReference>
<feature type="transmembrane region" description="Helical" evidence="5">
    <location>
        <begin position="222"/>
        <end position="239"/>
    </location>
</feature>
<evidence type="ECO:0000313" key="8">
    <source>
        <dbReference type="Proteomes" id="UP000053095"/>
    </source>
</evidence>
<keyword evidence="2 5" id="KW-0812">Transmembrane</keyword>
<dbReference type="PROSITE" id="PS50850">
    <property type="entry name" value="MFS"/>
    <property type="match status" value="1"/>
</dbReference>
<dbReference type="PANTHER" id="PTHR23501:SF195">
    <property type="entry name" value="PEP5"/>
    <property type="match status" value="1"/>
</dbReference>
<dbReference type="InterPro" id="IPR020846">
    <property type="entry name" value="MFS_dom"/>
</dbReference>
<feature type="transmembrane region" description="Helical" evidence="5">
    <location>
        <begin position="383"/>
        <end position="409"/>
    </location>
</feature>
<proteinExistence type="predicted"/>
<feature type="transmembrane region" description="Helical" evidence="5">
    <location>
        <begin position="84"/>
        <end position="104"/>
    </location>
</feature>
<dbReference type="GO" id="GO:0022857">
    <property type="term" value="F:transmembrane transporter activity"/>
    <property type="evidence" value="ECO:0007669"/>
    <property type="project" value="InterPro"/>
</dbReference>
<feature type="transmembrane region" description="Helical" evidence="5">
    <location>
        <begin position="353"/>
        <end position="371"/>
    </location>
</feature>
<dbReference type="GO" id="GO:0005886">
    <property type="term" value="C:plasma membrane"/>
    <property type="evidence" value="ECO:0007669"/>
    <property type="project" value="TreeGrafter"/>
</dbReference>
<dbReference type="Gene3D" id="1.20.1250.20">
    <property type="entry name" value="MFS general substrate transporter like domains"/>
    <property type="match status" value="1"/>
</dbReference>
<organism evidence="7 8">
    <name type="scientific">Talaromyces pinophilus</name>
    <name type="common">Penicillium pinophilum</name>
    <dbReference type="NCBI Taxonomy" id="128442"/>
    <lineage>
        <taxon>Eukaryota</taxon>
        <taxon>Fungi</taxon>
        <taxon>Dikarya</taxon>
        <taxon>Ascomycota</taxon>
        <taxon>Pezizomycotina</taxon>
        <taxon>Eurotiomycetes</taxon>
        <taxon>Eurotiomycetidae</taxon>
        <taxon>Eurotiales</taxon>
        <taxon>Trichocomaceae</taxon>
        <taxon>Talaromyces</taxon>
        <taxon>Talaromyces sect. Talaromyces</taxon>
    </lineage>
</organism>
<dbReference type="EMBL" id="DF933843">
    <property type="protein sequence ID" value="GAM43300.1"/>
    <property type="molecule type" value="Genomic_DNA"/>
</dbReference>
<keyword evidence="4 5" id="KW-0472">Membrane</keyword>